<dbReference type="EnsemblPlants" id="MELO3C035699.2.1">
    <property type="protein sequence ID" value="MELO3C035699.2.1"/>
    <property type="gene ID" value="MELO3C035699.2"/>
</dbReference>
<evidence type="ECO:0000313" key="1">
    <source>
        <dbReference type="EnsemblPlants" id="MELO3C035699.2.1"/>
    </source>
</evidence>
<proteinExistence type="predicted"/>
<name>A0A9I9EM88_CUCME</name>
<reference evidence="1" key="1">
    <citation type="submission" date="2023-03" db="UniProtKB">
        <authorList>
            <consortium name="EnsemblPlants"/>
        </authorList>
    </citation>
    <scope>IDENTIFICATION</scope>
</reference>
<sequence>MIDGIDGINYDQPTCGGFTISVNSGIVFEQFIEIVGSLVGIDIRISHIEMIYRHPNLTPSRLIRFTSFSIPNEQAMKTMFSIAMPITNMVHLYVNVSRMGLAINLNSKPFDQFKDRTQVIIFESELVALSYMTMKKWWLIMNIGTFEQKQMMSLKSLTLMVVNMNYHQIHSLR</sequence>
<dbReference type="AlphaFoldDB" id="A0A9I9EM88"/>
<organism evidence="1">
    <name type="scientific">Cucumis melo</name>
    <name type="common">Muskmelon</name>
    <dbReference type="NCBI Taxonomy" id="3656"/>
    <lineage>
        <taxon>Eukaryota</taxon>
        <taxon>Viridiplantae</taxon>
        <taxon>Streptophyta</taxon>
        <taxon>Embryophyta</taxon>
        <taxon>Tracheophyta</taxon>
        <taxon>Spermatophyta</taxon>
        <taxon>Magnoliopsida</taxon>
        <taxon>eudicotyledons</taxon>
        <taxon>Gunneridae</taxon>
        <taxon>Pentapetalae</taxon>
        <taxon>rosids</taxon>
        <taxon>fabids</taxon>
        <taxon>Cucurbitales</taxon>
        <taxon>Cucurbitaceae</taxon>
        <taxon>Benincaseae</taxon>
        <taxon>Cucumis</taxon>
    </lineage>
</organism>
<accession>A0A9I9EM88</accession>
<dbReference type="Gramene" id="MELO3C035699.2.1">
    <property type="protein sequence ID" value="MELO3C035699.2.1"/>
    <property type="gene ID" value="MELO3C035699.2"/>
</dbReference>
<protein>
    <submittedName>
        <fullName evidence="1">Uncharacterized protein</fullName>
    </submittedName>
</protein>